<evidence type="ECO:0000313" key="2">
    <source>
        <dbReference type="Proteomes" id="UP000186922"/>
    </source>
</evidence>
<evidence type="ECO:0000313" key="1">
    <source>
        <dbReference type="EMBL" id="GAU90904.1"/>
    </source>
</evidence>
<reference evidence="1 2" key="1">
    <citation type="journal article" date="2016" name="Nat. Commun.">
        <title>Extremotolerant tardigrade genome and improved radiotolerance of human cultured cells by tardigrade-unique protein.</title>
        <authorList>
            <person name="Hashimoto T."/>
            <person name="Horikawa D.D."/>
            <person name="Saito Y."/>
            <person name="Kuwahara H."/>
            <person name="Kozuka-Hata H."/>
            <person name="Shin-I T."/>
            <person name="Minakuchi Y."/>
            <person name="Ohishi K."/>
            <person name="Motoyama A."/>
            <person name="Aizu T."/>
            <person name="Enomoto A."/>
            <person name="Kondo K."/>
            <person name="Tanaka S."/>
            <person name="Hara Y."/>
            <person name="Koshikawa S."/>
            <person name="Sagara H."/>
            <person name="Miura T."/>
            <person name="Yokobori S."/>
            <person name="Miyagawa K."/>
            <person name="Suzuki Y."/>
            <person name="Kubo T."/>
            <person name="Oyama M."/>
            <person name="Kohara Y."/>
            <person name="Fujiyama A."/>
            <person name="Arakawa K."/>
            <person name="Katayama T."/>
            <person name="Toyoda A."/>
            <person name="Kunieda T."/>
        </authorList>
    </citation>
    <scope>NUCLEOTIDE SEQUENCE [LARGE SCALE GENOMIC DNA]</scope>
    <source>
        <strain evidence="1 2">YOKOZUNA-1</strain>
    </source>
</reference>
<dbReference type="EMBL" id="BDGG01000001">
    <property type="protein sequence ID" value="GAU90904.1"/>
    <property type="molecule type" value="Genomic_DNA"/>
</dbReference>
<gene>
    <name evidence="1" type="primary">RvY_03258-1</name>
    <name evidence="1" type="synonym">RvY_03258.1</name>
    <name evidence="1" type="ORF">RvY_03258</name>
</gene>
<keyword evidence="2" id="KW-1185">Reference proteome</keyword>
<accession>A0A1D1UMH0</accession>
<comment type="caution">
    <text evidence="1">The sequence shown here is derived from an EMBL/GenBank/DDBJ whole genome shotgun (WGS) entry which is preliminary data.</text>
</comment>
<protein>
    <submittedName>
        <fullName evidence="1">Uncharacterized protein</fullName>
    </submittedName>
</protein>
<dbReference type="Proteomes" id="UP000186922">
    <property type="component" value="Unassembled WGS sequence"/>
</dbReference>
<sequence length="83" mass="9574">MSENHKRQKKLTKLSALNYRKNRYYVGQFRNTCCINIIPINAAAQRRKKRREVVTTDTPNVSTEKHISTMLAILNIAGAMKLI</sequence>
<organism evidence="1 2">
    <name type="scientific">Ramazzottius varieornatus</name>
    <name type="common">Water bear</name>
    <name type="synonym">Tardigrade</name>
    <dbReference type="NCBI Taxonomy" id="947166"/>
    <lineage>
        <taxon>Eukaryota</taxon>
        <taxon>Metazoa</taxon>
        <taxon>Ecdysozoa</taxon>
        <taxon>Tardigrada</taxon>
        <taxon>Eutardigrada</taxon>
        <taxon>Parachela</taxon>
        <taxon>Hypsibioidea</taxon>
        <taxon>Ramazzottiidae</taxon>
        <taxon>Ramazzottius</taxon>
    </lineage>
</organism>
<name>A0A1D1UMH0_RAMVA</name>
<proteinExistence type="predicted"/>
<dbReference type="AlphaFoldDB" id="A0A1D1UMH0"/>